<dbReference type="AlphaFoldDB" id="A0A6G7K8A0"/>
<gene>
    <name evidence="1" type="ORF">G7057_02660</name>
</gene>
<dbReference type="EMBL" id="CP049740">
    <property type="protein sequence ID" value="QII81480.1"/>
    <property type="molecule type" value="Genomic_DNA"/>
</dbReference>
<accession>A0A6G7K8A0</accession>
<dbReference type="KEGG" id="jar:G7057_02660"/>
<protein>
    <submittedName>
        <fullName evidence="1">Uncharacterized protein</fullName>
    </submittedName>
</protein>
<organism evidence="1 2">
    <name type="scientific">Jeotgalibaca arthritidis</name>
    <dbReference type="NCBI Taxonomy" id="1868794"/>
    <lineage>
        <taxon>Bacteria</taxon>
        <taxon>Bacillati</taxon>
        <taxon>Bacillota</taxon>
        <taxon>Bacilli</taxon>
        <taxon>Lactobacillales</taxon>
        <taxon>Carnobacteriaceae</taxon>
        <taxon>Jeotgalibaca</taxon>
    </lineage>
</organism>
<sequence length="74" mass="8223">MDSFNKETKDGSNTTEYSLLLTKALEAIKGKREETGRMSLFTPGGTHLTTSQEEISLEEVELISFLIIRESVNG</sequence>
<name>A0A6G7K8A0_9LACT</name>
<dbReference type="Proteomes" id="UP000501451">
    <property type="component" value="Chromosome"/>
</dbReference>
<keyword evidence="2" id="KW-1185">Reference proteome</keyword>
<dbReference type="RefSeq" id="WP_166161150.1">
    <property type="nucleotide sequence ID" value="NZ_CP049740.1"/>
</dbReference>
<proteinExistence type="predicted"/>
<evidence type="ECO:0000313" key="1">
    <source>
        <dbReference type="EMBL" id="QII81480.1"/>
    </source>
</evidence>
<reference evidence="1 2" key="1">
    <citation type="journal article" date="2017" name="Int. J. Syst. Evol. Microbiol.">
        <title>Jeotgalibaca porci sp. nov. and Jeotgalibaca arthritidis sp. nov., isolated from pigs, and emended description of the genus Jeotgalibaca.</title>
        <authorList>
            <person name="Zamora L."/>
            <person name="Perez-Sancho M."/>
            <person name="Dominguez L."/>
            <person name="Fernandez-Garayzabal J.F."/>
            <person name="Vela A.I."/>
        </authorList>
    </citation>
    <scope>NUCLEOTIDE SEQUENCE [LARGE SCALE GENOMIC DNA]</scope>
    <source>
        <strain evidence="1 2">CECT 9157</strain>
    </source>
</reference>
<evidence type="ECO:0000313" key="2">
    <source>
        <dbReference type="Proteomes" id="UP000501451"/>
    </source>
</evidence>